<dbReference type="GO" id="GO:0005886">
    <property type="term" value="C:plasma membrane"/>
    <property type="evidence" value="ECO:0007669"/>
    <property type="project" value="TreeGrafter"/>
</dbReference>
<evidence type="ECO:0000259" key="3">
    <source>
        <dbReference type="Pfam" id="PF01478"/>
    </source>
</evidence>
<dbReference type="Proteomes" id="UP000292564">
    <property type="component" value="Unassembled WGS sequence"/>
</dbReference>
<name>A0A4V6MG02_9ACTN</name>
<feature type="transmembrane region" description="Helical" evidence="2">
    <location>
        <begin position="241"/>
        <end position="259"/>
    </location>
</feature>
<dbReference type="GO" id="GO:0008168">
    <property type="term" value="F:methyltransferase activity"/>
    <property type="evidence" value="ECO:0007669"/>
    <property type="project" value="UniProtKB-KW"/>
</dbReference>
<dbReference type="InterPro" id="IPR050882">
    <property type="entry name" value="Prepilin_peptidase/N-MTase"/>
</dbReference>
<dbReference type="GO" id="GO:0032259">
    <property type="term" value="P:methylation"/>
    <property type="evidence" value="ECO:0007669"/>
    <property type="project" value="UniProtKB-KW"/>
</dbReference>
<keyword evidence="4" id="KW-0808">Transferase</keyword>
<feature type="transmembrane region" description="Helical" evidence="2">
    <location>
        <begin position="110"/>
        <end position="130"/>
    </location>
</feature>
<evidence type="ECO:0000256" key="1">
    <source>
        <dbReference type="ARBA" id="ARBA00005801"/>
    </source>
</evidence>
<evidence type="ECO:0000313" key="5">
    <source>
        <dbReference type="Proteomes" id="UP000292564"/>
    </source>
</evidence>
<dbReference type="Pfam" id="PF01478">
    <property type="entry name" value="Peptidase_A24"/>
    <property type="match status" value="1"/>
</dbReference>
<dbReference type="GO" id="GO:0006465">
    <property type="term" value="P:signal peptide processing"/>
    <property type="evidence" value="ECO:0007669"/>
    <property type="project" value="TreeGrafter"/>
</dbReference>
<sequence length="261" mass="26320">MGPPVTEQPTVVDVDRQGTSSAPARWRIVSVGGWLRAAVTACSVPAGTPRMSGCPKCGRRLFAATGPGVTVRGACAGCGARLGPRAWVLEFALAAALAALVLGPRPGAELPAYGWFAVLGILLAAVDIRVRRLPNMLTAAWAGGVFAGLGLAALVEHRGGDWVRAALAGVGVAVLFAVIAALRPGALGWGDVKAAVAVGAVLGWLGWAALYAGVFVAFALAAGYAIVLLARGGRRQDSLPFGPFLVAGAVLVATVWPAAAS</sequence>
<proteinExistence type="inferred from homology"/>
<dbReference type="OrthoDB" id="3388265at2"/>
<dbReference type="PANTHER" id="PTHR30487">
    <property type="entry name" value="TYPE 4 PREPILIN-LIKE PROTEINS LEADER PEPTIDE-PROCESSING ENZYME"/>
    <property type="match status" value="1"/>
</dbReference>
<evidence type="ECO:0000256" key="2">
    <source>
        <dbReference type="SAM" id="Phobius"/>
    </source>
</evidence>
<dbReference type="Gene3D" id="1.20.120.1220">
    <property type="match status" value="1"/>
</dbReference>
<comment type="caution">
    <text evidence="4">The sequence shown here is derived from an EMBL/GenBank/DDBJ whole genome shotgun (WGS) entry which is preliminary data.</text>
</comment>
<keyword evidence="4" id="KW-0489">Methyltransferase</keyword>
<keyword evidence="2" id="KW-0472">Membrane</keyword>
<accession>A0A4V6MG02</accession>
<evidence type="ECO:0000313" key="4">
    <source>
        <dbReference type="EMBL" id="RZU46646.1"/>
    </source>
</evidence>
<feature type="domain" description="Prepilin type IV endopeptidase peptidase" evidence="3">
    <location>
        <begin position="116"/>
        <end position="226"/>
    </location>
</feature>
<dbReference type="EMBL" id="SHKY01000002">
    <property type="protein sequence ID" value="RZU46646.1"/>
    <property type="molecule type" value="Genomic_DNA"/>
</dbReference>
<feature type="transmembrane region" description="Helical" evidence="2">
    <location>
        <begin position="86"/>
        <end position="103"/>
    </location>
</feature>
<gene>
    <name evidence="4" type="ORF">EV385_6722</name>
</gene>
<reference evidence="4 5" key="1">
    <citation type="submission" date="2019-02" db="EMBL/GenBank/DDBJ databases">
        <title>Sequencing the genomes of 1000 actinobacteria strains.</title>
        <authorList>
            <person name="Klenk H.-P."/>
        </authorList>
    </citation>
    <scope>NUCLEOTIDE SEQUENCE [LARGE SCALE GENOMIC DNA]</scope>
    <source>
        <strain evidence="4 5">DSM 45162</strain>
    </source>
</reference>
<dbReference type="PANTHER" id="PTHR30487:SF0">
    <property type="entry name" value="PREPILIN LEADER PEPTIDASE_N-METHYLTRANSFERASE-RELATED"/>
    <property type="match status" value="1"/>
</dbReference>
<feature type="transmembrane region" description="Helical" evidence="2">
    <location>
        <begin position="136"/>
        <end position="155"/>
    </location>
</feature>
<keyword evidence="5" id="KW-1185">Reference proteome</keyword>
<keyword evidence="2" id="KW-1133">Transmembrane helix</keyword>
<organism evidence="4 5">
    <name type="scientific">Krasilnikovia cinnamomea</name>
    <dbReference type="NCBI Taxonomy" id="349313"/>
    <lineage>
        <taxon>Bacteria</taxon>
        <taxon>Bacillati</taxon>
        <taxon>Actinomycetota</taxon>
        <taxon>Actinomycetes</taxon>
        <taxon>Micromonosporales</taxon>
        <taxon>Micromonosporaceae</taxon>
        <taxon>Krasilnikovia</taxon>
    </lineage>
</organism>
<dbReference type="InterPro" id="IPR000045">
    <property type="entry name" value="Prepilin_IV_endopep_pep"/>
</dbReference>
<dbReference type="GO" id="GO:0004190">
    <property type="term" value="F:aspartic-type endopeptidase activity"/>
    <property type="evidence" value="ECO:0007669"/>
    <property type="project" value="InterPro"/>
</dbReference>
<keyword evidence="2" id="KW-0812">Transmembrane</keyword>
<comment type="similarity">
    <text evidence="1">Belongs to the peptidase A24 family.</text>
</comment>
<feature type="transmembrane region" description="Helical" evidence="2">
    <location>
        <begin position="202"/>
        <end position="229"/>
    </location>
</feature>
<feature type="transmembrane region" description="Helical" evidence="2">
    <location>
        <begin position="162"/>
        <end position="182"/>
    </location>
</feature>
<dbReference type="AlphaFoldDB" id="A0A4V6MG02"/>
<protein>
    <submittedName>
        <fullName evidence="4">Leader peptidase (Prepilin peptidase)/N-methyltransferase</fullName>
    </submittedName>
</protein>